<accession>A0ABM3I435</accession>
<evidence type="ECO:0000256" key="1">
    <source>
        <dbReference type="SAM" id="Phobius"/>
    </source>
</evidence>
<sequence length="123" mass="13711">MYSSFISAFTFFTNSTTYIPMSFCINLQLSKLQQEMMVFLVVPNSGVAKELLVEFCEVSRSFVRRLVVHGHGFHAMDLGIDTIRMLHQLGGDEVTRLVCGGFVLALRFNHTICKAGTAAQVCL</sequence>
<organism evidence="2 3">
    <name type="scientific">Ziziphus jujuba</name>
    <name type="common">Chinese jujube</name>
    <name type="synonym">Ziziphus sativa</name>
    <dbReference type="NCBI Taxonomy" id="326968"/>
    <lineage>
        <taxon>Eukaryota</taxon>
        <taxon>Viridiplantae</taxon>
        <taxon>Streptophyta</taxon>
        <taxon>Embryophyta</taxon>
        <taxon>Tracheophyta</taxon>
        <taxon>Spermatophyta</taxon>
        <taxon>Magnoliopsida</taxon>
        <taxon>eudicotyledons</taxon>
        <taxon>Gunneridae</taxon>
        <taxon>Pentapetalae</taxon>
        <taxon>rosids</taxon>
        <taxon>fabids</taxon>
        <taxon>Rosales</taxon>
        <taxon>Rhamnaceae</taxon>
        <taxon>Paliureae</taxon>
        <taxon>Ziziphus</taxon>
    </lineage>
</organism>
<proteinExistence type="predicted"/>
<reference evidence="3" key="1">
    <citation type="submission" date="2025-08" db="UniProtKB">
        <authorList>
            <consortium name="RefSeq"/>
        </authorList>
    </citation>
    <scope>IDENTIFICATION</scope>
    <source>
        <tissue evidence="3">Seedling</tissue>
    </source>
</reference>
<dbReference type="Proteomes" id="UP001652623">
    <property type="component" value="Chromosome 6"/>
</dbReference>
<evidence type="ECO:0000313" key="2">
    <source>
        <dbReference type="Proteomes" id="UP001652623"/>
    </source>
</evidence>
<keyword evidence="1" id="KW-0472">Membrane</keyword>
<keyword evidence="1" id="KW-1133">Transmembrane helix</keyword>
<protein>
    <submittedName>
        <fullName evidence="3">Uncharacterized protein LOC107431320 isoform X1</fullName>
    </submittedName>
</protein>
<evidence type="ECO:0000313" key="3">
    <source>
        <dbReference type="RefSeq" id="XP_048320215.1"/>
    </source>
</evidence>
<feature type="transmembrane region" description="Helical" evidence="1">
    <location>
        <begin position="6"/>
        <end position="27"/>
    </location>
</feature>
<dbReference type="RefSeq" id="XP_048320215.1">
    <property type="nucleotide sequence ID" value="XM_048464258.2"/>
</dbReference>
<name>A0ABM3I435_ZIZJJ</name>
<keyword evidence="1" id="KW-0812">Transmembrane</keyword>
<gene>
    <name evidence="3" type="primary">LOC107431320</name>
</gene>
<keyword evidence="2" id="KW-1185">Reference proteome</keyword>
<dbReference type="GeneID" id="107431320"/>